<protein>
    <submittedName>
        <fullName evidence="2">Uncharacterized protein</fullName>
    </submittedName>
</protein>
<sequence>MTASTRRRITAKELQDDIDAFYALKLLTDYKPHDPNATVEAIAPIVDKIRAKQEAIIAHQVALDAMRDDLNDSSLELHGRMGVSKNEVRAQYGDNSNQIASLGLKKKSEHKPRRPKKVKASE</sequence>
<comment type="caution">
    <text evidence="2">The sequence shown here is derived from an EMBL/GenBank/DDBJ whole genome shotgun (WGS) entry which is preliminary data.</text>
</comment>
<evidence type="ECO:0000256" key="1">
    <source>
        <dbReference type="SAM" id="MobiDB-lite"/>
    </source>
</evidence>
<evidence type="ECO:0000313" key="2">
    <source>
        <dbReference type="EMBL" id="GEC94221.1"/>
    </source>
</evidence>
<dbReference type="RefSeq" id="WP_141348979.1">
    <property type="nucleotide sequence ID" value="NZ_BJNV01000004.1"/>
</dbReference>
<keyword evidence="3" id="KW-1185">Reference proteome</keyword>
<name>A0A4Y4CMP0_ZOORA</name>
<reference evidence="2 3" key="1">
    <citation type="submission" date="2019-06" db="EMBL/GenBank/DDBJ databases">
        <title>Whole genome shotgun sequence of Zoogloea ramigera NBRC 15342.</title>
        <authorList>
            <person name="Hosoyama A."/>
            <person name="Uohara A."/>
            <person name="Ohji S."/>
            <person name="Ichikawa N."/>
        </authorList>
    </citation>
    <scope>NUCLEOTIDE SEQUENCE [LARGE SCALE GENOMIC DNA]</scope>
    <source>
        <strain evidence="2 3">NBRC 15342</strain>
    </source>
</reference>
<gene>
    <name evidence="2" type="ORF">ZRA01_02940</name>
</gene>
<accession>A0A4Y4CMP0</accession>
<feature type="region of interest" description="Disordered" evidence="1">
    <location>
        <begin position="86"/>
        <end position="122"/>
    </location>
</feature>
<dbReference type="EMBL" id="BJNV01000004">
    <property type="protein sequence ID" value="GEC94221.1"/>
    <property type="molecule type" value="Genomic_DNA"/>
</dbReference>
<dbReference type="OrthoDB" id="531848at2"/>
<evidence type="ECO:0000313" key="3">
    <source>
        <dbReference type="Proteomes" id="UP000318422"/>
    </source>
</evidence>
<feature type="compositionally biased region" description="Basic residues" evidence="1">
    <location>
        <begin position="104"/>
        <end position="122"/>
    </location>
</feature>
<dbReference type="Proteomes" id="UP000318422">
    <property type="component" value="Unassembled WGS sequence"/>
</dbReference>
<proteinExistence type="predicted"/>
<organism evidence="2 3">
    <name type="scientific">Zoogloea ramigera</name>
    <dbReference type="NCBI Taxonomy" id="350"/>
    <lineage>
        <taxon>Bacteria</taxon>
        <taxon>Pseudomonadati</taxon>
        <taxon>Pseudomonadota</taxon>
        <taxon>Betaproteobacteria</taxon>
        <taxon>Rhodocyclales</taxon>
        <taxon>Zoogloeaceae</taxon>
        <taxon>Zoogloea</taxon>
    </lineage>
</organism>
<dbReference type="AlphaFoldDB" id="A0A4Y4CMP0"/>